<dbReference type="GO" id="GO:0006811">
    <property type="term" value="P:monoatomic ion transport"/>
    <property type="evidence" value="ECO:0007669"/>
    <property type="project" value="UniProtKB-KW"/>
</dbReference>
<keyword evidence="3" id="KW-0050">Antiport</keyword>
<feature type="transmembrane region" description="Helical" evidence="10">
    <location>
        <begin position="61"/>
        <end position="82"/>
    </location>
</feature>
<keyword evidence="2" id="KW-0813">Transport</keyword>
<evidence type="ECO:0000256" key="10">
    <source>
        <dbReference type="SAM" id="Phobius"/>
    </source>
</evidence>
<feature type="transmembrane region" description="Helical" evidence="10">
    <location>
        <begin position="29"/>
        <end position="49"/>
    </location>
</feature>
<gene>
    <name evidence="11" type="ORF">EVA_01452</name>
</gene>
<organism evidence="11">
    <name type="scientific">gut metagenome</name>
    <dbReference type="NCBI Taxonomy" id="749906"/>
    <lineage>
        <taxon>unclassified sequences</taxon>
        <taxon>metagenomes</taxon>
        <taxon>organismal metagenomes</taxon>
    </lineage>
</organism>
<keyword evidence="8 10" id="KW-0472">Membrane</keyword>
<feature type="transmembrane region" description="Helical" evidence="10">
    <location>
        <begin position="332"/>
        <end position="351"/>
    </location>
</feature>
<protein>
    <recommendedName>
        <fullName evidence="9">Multidrug-efflux transporter</fullName>
    </recommendedName>
</protein>
<feature type="transmembrane region" description="Helical" evidence="10">
    <location>
        <begin position="108"/>
        <end position="127"/>
    </location>
</feature>
<evidence type="ECO:0000256" key="3">
    <source>
        <dbReference type="ARBA" id="ARBA00022449"/>
    </source>
</evidence>
<evidence type="ECO:0000256" key="2">
    <source>
        <dbReference type="ARBA" id="ARBA00022448"/>
    </source>
</evidence>
<feature type="transmembrane region" description="Helical" evidence="10">
    <location>
        <begin position="397"/>
        <end position="413"/>
    </location>
</feature>
<dbReference type="PANTHER" id="PTHR43298">
    <property type="entry name" value="MULTIDRUG RESISTANCE PROTEIN NORM-RELATED"/>
    <property type="match status" value="1"/>
</dbReference>
<evidence type="ECO:0000256" key="9">
    <source>
        <dbReference type="ARBA" id="ARBA00031636"/>
    </source>
</evidence>
<comment type="subcellular location">
    <subcellularLocation>
        <location evidence="1">Cell membrane</location>
        <topology evidence="1">Multi-pass membrane protein</topology>
    </subcellularLocation>
</comment>
<feature type="transmembrane region" description="Helical" evidence="10">
    <location>
        <begin position="363"/>
        <end position="385"/>
    </location>
</feature>
<dbReference type="InterPro" id="IPR050222">
    <property type="entry name" value="MATE_MdtK"/>
</dbReference>
<dbReference type="InterPro" id="IPR002528">
    <property type="entry name" value="MATE_fam"/>
</dbReference>
<dbReference type="AlphaFoldDB" id="J9H334"/>
<evidence type="ECO:0000256" key="4">
    <source>
        <dbReference type="ARBA" id="ARBA00022475"/>
    </source>
</evidence>
<evidence type="ECO:0000256" key="1">
    <source>
        <dbReference type="ARBA" id="ARBA00004651"/>
    </source>
</evidence>
<keyword evidence="6 10" id="KW-1133">Transmembrane helix</keyword>
<comment type="caution">
    <text evidence="11">The sequence shown here is derived from an EMBL/GenBank/DDBJ whole genome shotgun (WGS) entry which is preliminary data.</text>
</comment>
<dbReference type="Pfam" id="PF01554">
    <property type="entry name" value="MatE"/>
    <property type="match status" value="2"/>
</dbReference>
<evidence type="ECO:0000256" key="7">
    <source>
        <dbReference type="ARBA" id="ARBA00023065"/>
    </source>
</evidence>
<dbReference type="EMBL" id="AMCI01000204">
    <property type="protein sequence ID" value="EJX10348.1"/>
    <property type="molecule type" value="Genomic_DNA"/>
</dbReference>
<sequence>MEQLIGMTDTAFLGRVGEIELGASALGGIFYITVFMLGLGFSIGAQILMGRRNGEGYYERIGTIFYHSLAFLLLMAALLFMATRLSAPFIMEHIIQSHQVYVAANDYLHWRVFGFFFTFVNCMYRAFYVATTHTRTLTLNSLVMVGSNIVFNYILIFGKFGVPAFGIAGAAMGSCMAEGVSTLFFVVYMRCRIPYTKYGLGRLPKFRFHLLGKILGISMWTMVQNFLSLATWFLFFLSVEHLGERDLAATNIIRNISSFTFMTVIALASTACTLVSNLMGKGEIQAVGPMLRRTITLGFFILVPIIALIFLFGEQVMSIFTNDASLIEAGRGALYVMLSSYILTIPAQILFHSVSGTGNTRTALAIEFAALFIYCIFIGIAIFGYRIPLTWCWQSEHVYGFFALLFSVIYLKWGNWEGKKI</sequence>
<dbReference type="CDD" id="cd13133">
    <property type="entry name" value="MATE_like_7"/>
    <property type="match status" value="1"/>
</dbReference>
<dbReference type="InterPro" id="IPR048279">
    <property type="entry name" value="MdtK-like"/>
</dbReference>
<proteinExistence type="predicted"/>
<dbReference type="GO" id="GO:0042910">
    <property type="term" value="F:xenobiotic transmembrane transporter activity"/>
    <property type="evidence" value="ECO:0007669"/>
    <property type="project" value="InterPro"/>
</dbReference>
<feature type="transmembrane region" description="Helical" evidence="10">
    <location>
        <begin position="139"/>
        <end position="158"/>
    </location>
</feature>
<evidence type="ECO:0000313" key="11">
    <source>
        <dbReference type="EMBL" id="EJX10348.1"/>
    </source>
</evidence>
<accession>J9H334</accession>
<evidence type="ECO:0000256" key="8">
    <source>
        <dbReference type="ARBA" id="ARBA00023136"/>
    </source>
</evidence>
<feature type="transmembrane region" description="Helical" evidence="10">
    <location>
        <begin position="290"/>
        <end position="312"/>
    </location>
</feature>
<dbReference type="GO" id="GO:0005886">
    <property type="term" value="C:plasma membrane"/>
    <property type="evidence" value="ECO:0007669"/>
    <property type="project" value="UniProtKB-SubCell"/>
</dbReference>
<dbReference type="PANTHER" id="PTHR43298:SF2">
    <property type="entry name" value="FMN_FAD EXPORTER YEEO-RELATED"/>
    <property type="match status" value="1"/>
</dbReference>
<feature type="transmembrane region" description="Helical" evidence="10">
    <location>
        <begin position="256"/>
        <end position="278"/>
    </location>
</feature>
<evidence type="ECO:0000256" key="5">
    <source>
        <dbReference type="ARBA" id="ARBA00022692"/>
    </source>
</evidence>
<dbReference type="GO" id="GO:0015297">
    <property type="term" value="F:antiporter activity"/>
    <property type="evidence" value="ECO:0007669"/>
    <property type="project" value="UniProtKB-KW"/>
</dbReference>
<dbReference type="PIRSF" id="PIRSF006603">
    <property type="entry name" value="DinF"/>
    <property type="match status" value="1"/>
</dbReference>
<reference evidence="11" key="1">
    <citation type="journal article" date="2012" name="PLoS ONE">
        <title>Gene sets for utilization of primary and secondary nutrition supplies in the distal gut of endangered iberian lynx.</title>
        <authorList>
            <person name="Alcaide M."/>
            <person name="Messina E."/>
            <person name="Richter M."/>
            <person name="Bargiela R."/>
            <person name="Peplies J."/>
            <person name="Huws S.A."/>
            <person name="Newbold C.J."/>
            <person name="Golyshin P.N."/>
            <person name="Simon M.A."/>
            <person name="Lopez G."/>
            <person name="Yakimov M.M."/>
            <person name="Ferrer M."/>
        </authorList>
    </citation>
    <scope>NUCLEOTIDE SEQUENCE</scope>
</reference>
<feature type="transmembrane region" description="Helical" evidence="10">
    <location>
        <begin position="164"/>
        <end position="189"/>
    </location>
</feature>
<keyword evidence="5 10" id="KW-0812">Transmembrane</keyword>
<keyword evidence="7" id="KW-0406">Ion transport</keyword>
<evidence type="ECO:0000256" key="6">
    <source>
        <dbReference type="ARBA" id="ARBA00022989"/>
    </source>
</evidence>
<keyword evidence="4" id="KW-1003">Cell membrane</keyword>
<dbReference type="NCBIfam" id="TIGR00797">
    <property type="entry name" value="matE"/>
    <property type="match status" value="1"/>
</dbReference>
<name>J9H334_9ZZZZ</name>
<feature type="transmembrane region" description="Helical" evidence="10">
    <location>
        <begin position="210"/>
        <end position="236"/>
    </location>
</feature>